<dbReference type="Gene3D" id="3.20.20.70">
    <property type="entry name" value="Aldolase class I"/>
    <property type="match status" value="1"/>
</dbReference>
<dbReference type="InterPro" id="IPR011060">
    <property type="entry name" value="RibuloseP-bd_barrel"/>
</dbReference>
<sequence>MVQPYLEQIDSLLVMTVNPGFGGQSFIAETLPKIQQAYAWRRDLKLNYHIGVDGGINFKTAAECARVGADAFISGTGVFGERSLKVAVTKMRRIVTQNARTNDLDFNDQVVSAGHET</sequence>
<dbReference type="PROSITE" id="PS01086">
    <property type="entry name" value="RIBUL_P_3_EPIMER_2"/>
    <property type="match status" value="1"/>
</dbReference>
<keyword evidence="1" id="KW-0479">Metal-binding</keyword>
<name>B9XGF6_PEDPL</name>
<dbReference type="SUPFAM" id="SSF51366">
    <property type="entry name" value="Ribulose-phoshate binding barrel"/>
    <property type="match status" value="1"/>
</dbReference>
<evidence type="ECO:0000313" key="4">
    <source>
        <dbReference type="Proteomes" id="UP000003688"/>
    </source>
</evidence>
<evidence type="ECO:0000256" key="1">
    <source>
        <dbReference type="ARBA" id="ARBA00022723"/>
    </source>
</evidence>
<dbReference type="GO" id="GO:0005975">
    <property type="term" value="P:carbohydrate metabolic process"/>
    <property type="evidence" value="ECO:0007669"/>
    <property type="project" value="InterPro"/>
</dbReference>
<dbReference type="AlphaFoldDB" id="B9XGF6"/>
<reference evidence="3 4" key="1">
    <citation type="journal article" date="2011" name="J. Bacteriol.">
        <title>Genome sequence of 'Pedosphaera parvula' Ellin514, an aerobic Verrucomicrobial isolate from pasture soil.</title>
        <authorList>
            <person name="Kant R."/>
            <person name="van Passel M.W."/>
            <person name="Sangwan P."/>
            <person name="Palva A."/>
            <person name="Lucas S."/>
            <person name="Copeland A."/>
            <person name="Lapidus A."/>
            <person name="Glavina Del Rio T."/>
            <person name="Dalin E."/>
            <person name="Tice H."/>
            <person name="Bruce D."/>
            <person name="Goodwin L."/>
            <person name="Pitluck S."/>
            <person name="Chertkov O."/>
            <person name="Larimer F.W."/>
            <person name="Land M.L."/>
            <person name="Hauser L."/>
            <person name="Brettin T.S."/>
            <person name="Detter J.C."/>
            <person name="Han S."/>
            <person name="de Vos W.M."/>
            <person name="Janssen P.H."/>
            <person name="Smidt H."/>
        </authorList>
    </citation>
    <scope>NUCLEOTIDE SEQUENCE [LARGE SCALE GENOMIC DNA]</scope>
    <source>
        <strain evidence="3 4">Ellin514</strain>
    </source>
</reference>
<organism evidence="3 4">
    <name type="scientific">Pedosphaera parvula (strain Ellin514)</name>
    <dbReference type="NCBI Taxonomy" id="320771"/>
    <lineage>
        <taxon>Bacteria</taxon>
        <taxon>Pseudomonadati</taxon>
        <taxon>Verrucomicrobiota</taxon>
        <taxon>Pedosphaerae</taxon>
        <taxon>Pedosphaerales</taxon>
        <taxon>Pedosphaeraceae</taxon>
        <taxon>Pedosphaera</taxon>
    </lineage>
</organism>
<evidence type="ECO:0000313" key="3">
    <source>
        <dbReference type="EMBL" id="EEF61007.1"/>
    </source>
</evidence>
<evidence type="ECO:0000256" key="2">
    <source>
        <dbReference type="ARBA" id="ARBA00023235"/>
    </source>
</evidence>
<comment type="caution">
    <text evidence="3">The sequence shown here is derived from an EMBL/GenBank/DDBJ whole genome shotgun (WGS) entry which is preliminary data.</text>
</comment>
<dbReference type="PANTHER" id="PTHR11749">
    <property type="entry name" value="RIBULOSE-5-PHOSPHATE-3-EPIMERASE"/>
    <property type="match status" value="1"/>
</dbReference>
<dbReference type="InterPro" id="IPR000056">
    <property type="entry name" value="Ribul_P_3_epim-like"/>
</dbReference>
<dbReference type="STRING" id="320771.Cflav_PD3724"/>
<dbReference type="Proteomes" id="UP000003688">
    <property type="component" value="Unassembled WGS sequence"/>
</dbReference>
<dbReference type="GO" id="GO:0046872">
    <property type="term" value="F:metal ion binding"/>
    <property type="evidence" value="ECO:0007669"/>
    <property type="project" value="UniProtKB-KW"/>
</dbReference>
<keyword evidence="2" id="KW-0413">Isomerase</keyword>
<accession>B9XGF6</accession>
<proteinExistence type="predicted"/>
<dbReference type="GO" id="GO:0016857">
    <property type="term" value="F:racemase and epimerase activity, acting on carbohydrates and derivatives"/>
    <property type="evidence" value="ECO:0007669"/>
    <property type="project" value="InterPro"/>
</dbReference>
<protein>
    <submittedName>
        <fullName evidence="3">Ribulose-phosphate 3-epimerase</fullName>
    </submittedName>
</protein>
<keyword evidence="4" id="KW-1185">Reference proteome</keyword>
<dbReference type="InterPro" id="IPR013785">
    <property type="entry name" value="Aldolase_TIM"/>
</dbReference>
<dbReference type="Pfam" id="PF00834">
    <property type="entry name" value="Ribul_P_3_epim"/>
    <property type="match status" value="1"/>
</dbReference>
<gene>
    <name evidence="3" type="ORF">Cflav_PD3724</name>
</gene>
<dbReference type="EMBL" id="ABOX02000012">
    <property type="protein sequence ID" value="EEF61007.1"/>
    <property type="molecule type" value="Genomic_DNA"/>
</dbReference>